<proteinExistence type="predicted"/>
<dbReference type="EMBL" id="LR824643">
    <property type="protein sequence ID" value="CAD0329196.1"/>
    <property type="molecule type" value="Genomic_DNA"/>
</dbReference>
<dbReference type="EMBL" id="LR861807">
    <property type="protein sequence ID" value="CAD1792591.1"/>
    <property type="molecule type" value="Genomic_DNA"/>
</dbReference>
<protein>
    <submittedName>
        <fullName evidence="1">Uncharacterized protein</fullName>
    </submittedName>
</protein>
<organism evidence="1">
    <name type="scientific">Xanthomonas campestris pv. juglandis</name>
    <name type="common">Xanthomonas arboricola pv. juglandis</name>
    <dbReference type="NCBI Taxonomy" id="195709"/>
    <lineage>
        <taxon>Bacteria</taxon>
        <taxon>Pseudomonadati</taxon>
        <taxon>Pseudomonadota</taxon>
        <taxon>Gammaproteobacteria</taxon>
        <taxon>Lysobacterales</taxon>
        <taxon>Lysobacteraceae</taxon>
        <taxon>Xanthomonas</taxon>
    </lineage>
</organism>
<dbReference type="RefSeq" id="WP_047124395.1">
    <property type="nucleotide sequence ID" value="NZ_CP168206.1"/>
</dbReference>
<accession>A0A8E4ER67</accession>
<evidence type="ECO:0000313" key="1">
    <source>
        <dbReference type="EMBL" id="CAD0329196.1"/>
    </source>
</evidence>
<dbReference type="AlphaFoldDB" id="A0A8E4ER67"/>
<reference evidence="1 3" key="1">
    <citation type="submission" date="2020-07" db="EMBL/GenBank/DDBJ databases">
        <authorList>
            <person name="Teixeira M."/>
        </authorList>
    </citation>
    <scope>NUCLEOTIDE SEQUENCE</scope>
    <source>
        <strain evidence="2">3</strain>
        <strain evidence="1">Xanthomonas arboricola pv. juglandis CPBF 427</strain>
    </source>
</reference>
<dbReference type="Proteomes" id="UP000514411">
    <property type="component" value="Chromosome"/>
</dbReference>
<evidence type="ECO:0000313" key="2">
    <source>
        <dbReference type="EMBL" id="CAD1792591.1"/>
    </source>
</evidence>
<sequence>MAPKTMTVVVDGKEIQRPVAEVIHAHFLDGSRHVIGLRPETKPGEVVLSAVDGPPIIIFCNKPDT</sequence>
<gene>
    <name evidence="2" type="ORF">XSP_002299</name>
    <name evidence="1" type="ORF">XSP_002322</name>
</gene>
<evidence type="ECO:0000313" key="3">
    <source>
        <dbReference type="Proteomes" id="UP000514411"/>
    </source>
</evidence>
<name>A0A8E4ER67_XANCJ</name>